<feature type="compositionally biased region" description="Basic and acidic residues" evidence="1">
    <location>
        <begin position="194"/>
        <end position="203"/>
    </location>
</feature>
<gene>
    <name evidence="2" type="ORF">CRM94_05720</name>
</gene>
<evidence type="ECO:0000313" key="3">
    <source>
        <dbReference type="Proteomes" id="UP000220629"/>
    </source>
</evidence>
<dbReference type="RefSeq" id="WP_098151692.1">
    <property type="nucleotide sequence ID" value="NZ_CADEQB010000008.1"/>
</dbReference>
<comment type="caution">
    <text evidence="2">The sequence shown here is derived from an EMBL/GenBank/DDBJ whole genome shotgun (WGS) entry which is preliminary data.</text>
</comment>
<protein>
    <submittedName>
        <fullName evidence="2">Uncharacterized protein</fullName>
    </submittedName>
</protein>
<dbReference type="AlphaFoldDB" id="A0A2A7SE37"/>
<accession>A0A2A7SE37</accession>
<feature type="region of interest" description="Disordered" evidence="1">
    <location>
        <begin position="87"/>
        <end position="118"/>
    </location>
</feature>
<dbReference type="InterPro" id="IPR036388">
    <property type="entry name" value="WH-like_DNA-bd_sf"/>
</dbReference>
<dbReference type="InterPro" id="IPR036390">
    <property type="entry name" value="WH_DNA-bd_sf"/>
</dbReference>
<dbReference type="Gene3D" id="1.10.10.10">
    <property type="entry name" value="Winged helix-like DNA-binding domain superfamily/Winged helix DNA-binding domain"/>
    <property type="match status" value="1"/>
</dbReference>
<feature type="region of interest" description="Disordered" evidence="1">
    <location>
        <begin position="194"/>
        <end position="214"/>
    </location>
</feature>
<dbReference type="SUPFAM" id="SSF46785">
    <property type="entry name" value="Winged helix' DNA-binding domain"/>
    <property type="match status" value="1"/>
</dbReference>
<evidence type="ECO:0000313" key="2">
    <source>
        <dbReference type="EMBL" id="PEH41689.1"/>
    </source>
</evidence>
<evidence type="ECO:0000256" key="1">
    <source>
        <dbReference type="SAM" id="MobiDB-lite"/>
    </source>
</evidence>
<proteinExistence type="predicted"/>
<organism evidence="2 3">
    <name type="scientific">Burkholderia gladioli</name>
    <name type="common">Pseudomonas marginata</name>
    <name type="synonym">Phytomonas marginata</name>
    <dbReference type="NCBI Taxonomy" id="28095"/>
    <lineage>
        <taxon>Bacteria</taxon>
        <taxon>Pseudomonadati</taxon>
        <taxon>Pseudomonadota</taxon>
        <taxon>Betaproteobacteria</taxon>
        <taxon>Burkholderiales</taxon>
        <taxon>Burkholderiaceae</taxon>
        <taxon>Burkholderia</taxon>
    </lineage>
</organism>
<sequence length="240" mass="26569">MTANTSAPLDALAATRVSGRDLLVMLDGEHGYEAHQLASRLGVPTPRVKILLGRLIAESLVVVRRDKLDSARHARIRYYASDKARSRRAELMPPPPAEHDAKQASAHAEQVRQRRRARADETYRRDLVALLACMTPGVPHSAAALARTRKSSGPRVVALMQQLIADRKVEAVTRICKGGASRYVYYVAGSRPEESAAKPRRQADGTPPRSIFERPEFDAEYGRALGTLRELSLAQRCRRS</sequence>
<name>A0A2A7SE37_BURGA</name>
<reference evidence="3" key="1">
    <citation type="submission" date="2017-09" db="EMBL/GenBank/DDBJ databases">
        <title>FDA dAtabase for Regulatory Grade micrObial Sequences (FDA-ARGOS): Supporting development and validation of Infectious Disease Dx tests.</title>
        <authorList>
            <person name="Minogue T."/>
            <person name="Wolcott M."/>
            <person name="Wasieloski L."/>
            <person name="Aguilar W."/>
            <person name="Moore D."/>
            <person name="Tallon L."/>
            <person name="Sadzewicz L."/>
            <person name="Ott S."/>
            <person name="Zhao X."/>
            <person name="Nagaraj S."/>
            <person name="Vavikolanu K."/>
            <person name="Aluvathingal J."/>
            <person name="Nadendla S."/>
            <person name="Sichtig H."/>
        </authorList>
    </citation>
    <scope>NUCLEOTIDE SEQUENCE [LARGE SCALE GENOMIC DNA]</scope>
    <source>
        <strain evidence="3">FDAARGOS_390</strain>
    </source>
</reference>
<dbReference type="Proteomes" id="UP000220629">
    <property type="component" value="Unassembled WGS sequence"/>
</dbReference>
<dbReference type="EMBL" id="PDDY01000001">
    <property type="protein sequence ID" value="PEH41689.1"/>
    <property type="molecule type" value="Genomic_DNA"/>
</dbReference>